<dbReference type="PRINTS" id="PR01217">
    <property type="entry name" value="PRICHEXTENSN"/>
</dbReference>
<gene>
    <name evidence="3" type="ORF">WJX72_007085</name>
</gene>
<evidence type="ECO:0000256" key="1">
    <source>
        <dbReference type="SAM" id="MobiDB-lite"/>
    </source>
</evidence>
<feature type="signal peptide" evidence="2">
    <location>
        <begin position="1"/>
        <end position="25"/>
    </location>
</feature>
<comment type="caution">
    <text evidence="3">The sequence shown here is derived from an EMBL/GenBank/DDBJ whole genome shotgun (WGS) entry which is preliminary data.</text>
</comment>
<keyword evidence="4" id="KW-1185">Reference proteome</keyword>
<keyword evidence="2" id="KW-0732">Signal</keyword>
<proteinExistence type="predicted"/>
<dbReference type="AlphaFoldDB" id="A0AAW1Q812"/>
<feature type="compositionally biased region" description="Low complexity" evidence="1">
    <location>
        <begin position="256"/>
        <end position="266"/>
    </location>
</feature>
<evidence type="ECO:0000256" key="2">
    <source>
        <dbReference type="SAM" id="SignalP"/>
    </source>
</evidence>
<sequence>MEAQLRRTAWLLLSLVLLAASPVASQTDALASYTRMPGRNLKINDYTCAGTTSGPGYCQLGGSPADAAQKCNQDPNCHGFVFILGTGGNFYYLKGGSSAPLDVSKATQDPATDLYVKQGGSSAGTYTQYQATNYKPGDFDCPGTKTPGYCNFDGSPTDAKAKCNSVTGCEGFVFILGTSGNFYYLKSGPGDTLLDPSLKTYDPATDFYYRQPSAVSTPSPTVAPLASPIPAALSPSPTAPALVAATKAPLSPPAPTAAATVAANPAPLSPPPPSSPASIAGPVETNLASPEAPPLVAASPQPPSPTLPAVALLIPINGPPSPRTTPSPTEPAITPAIVPPVVAPVPAPVETYDLSSGDALYPNTAQLLKRCMH</sequence>
<evidence type="ECO:0000313" key="3">
    <source>
        <dbReference type="EMBL" id="KAK9818091.1"/>
    </source>
</evidence>
<dbReference type="EMBL" id="JALJOR010000004">
    <property type="protein sequence ID" value="KAK9818091.1"/>
    <property type="molecule type" value="Genomic_DNA"/>
</dbReference>
<accession>A0AAW1Q812</accession>
<protein>
    <submittedName>
        <fullName evidence="3">Uncharacterized protein</fullName>
    </submittedName>
</protein>
<name>A0AAW1Q812_9CHLO</name>
<evidence type="ECO:0000313" key="4">
    <source>
        <dbReference type="Proteomes" id="UP001489004"/>
    </source>
</evidence>
<feature type="region of interest" description="Disordered" evidence="1">
    <location>
        <begin position="248"/>
        <end position="303"/>
    </location>
</feature>
<dbReference type="Proteomes" id="UP001489004">
    <property type="component" value="Unassembled WGS sequence"/>
</dbReference>
<organism evidence="3 4">
    <name type="scientific">[Myrmecia] bisecta</name>
    <dbReference type="NCBI Taxonomy" id="41462"/>
    <lineage>
        <taxon>Eukaryota</taxon>
        <taxon>Viridiplantae</taxon>
        <taxon>Chlorophyta</taxon>
        <taxon>core chlorophytes</taxon>
        <taxon>Trebouxiophyceae</taxon>
        <taxon>Trebouxiales</taxon>
        <taxon>Trebouxiaceae</taxon>
        <taxon>Myrmecia</taxon>
    </lineage>
</organism>
<feature type="chain" id="PRO_5043508822" evidence="2">
    <location>
        <begin position="26"/>
        <end position="373"/>
    </location>
</feature>
<reference evidence="3 4" key="1">
    <citation type="journal article" date="2024" name="Nat. Commun.">
        <title>Phylogenomics reveals the evolutionary origins of lichenization in chlorophyte algae.</title>
        <authorList>
            <person name="Puginier C."/>
            <person name="Libourel C."/>
            <person name="Otte J."/>
            <person name="Skaloud P."/>
            <person name="Haon M."/>
            <person name="Grisel S."/>
            <person name="Petersen M."/>
            <person name="Berrin J.G."/>
            <person name="Delaux P.M."/>
            <person name="Dal Grande F."/>
            <person name="Keller J."/>
        </authorList>
    </citation>
    <scope>NUCLEOTIDE SEQUENCE [LARGE SCALE GENOMIC DNA]</scope>
    <source>
        <strain evidence="3 4">SAG 2043</strain>
    </source>
</reference>